<dbReference type="AlphaFoldDB" id="T0IY21"/>
<evidence type="ECO:0000313" key="3">
    <source>
        <dbReference type="Proteomes" id="UP000015531"/>
    </source>
</evidence>
<accession>T0IY21</accession>
<organism evidence="2 3">
    <name type="scientific">Sphingobium lactosutens DS20</name>
    <dbReference type="NCBI Taxonomy" id="1331060"/>
    <lineage>
        <taxon>Bacteria</taxon>
        <taxon>Pseudomonadati</taxon>
        <taxon>Pseudomonadota</taxon>
        <taxon>Alphaproteobacteria</taxon>
        <taxon>Sphingomonadales</taxon>
        <taxon>Sphingomonadaceae</taxon>
        <taxon>Sphingobium</taxon>
    </lineage>
</organism>
<name>T0IY21_9SPHN</name>
<dbReference type="PATRIC" id="fig|1331060.3.peg.1233"/>
<proteinExistence type="predicted"/>
<protein>
    <recommendedName>
        <fullName evidence="4">Conjugal transfer protein TraN</fullName>
    </recommendedName>
</protein>
<feature type="region of interest" description="Disordered" evidence="1">
    <location>
        <begin position="15"/>
        <end position="37"/>
    </location>
</feature>
<comment type="caution">
    <text evidence="2">The sequence shown here is derived from an EMBL/GenBank/DDBJ whole genome shotgun (WGS) entry which is preliminary data.</text>
</comment>
<feature type="compositionally biased region" description="Basic and acidic residues" evidence="1">
    <location>
        <begin position="18"/>
        <end position="35"/>
    </location>
</feature>
<gene>
    <name evidence="2" type="ORF">RLDS_06560</name>
</gene>
<dbReference type="EMBL" id="ATDP01000074">
    <property type="protein sequence ID" value="EQB16775.1"/>
    <property type="molecule type" value="Genomic_DNA"/>
</dbReference>
<keyword evidence="3" id="KW-1185">Reference proteome</keyword>
<sequence>MAVALAIPISQPVPAQTMEERARTAAEASRAKTSDSDALQQNYVTPGLSGQSIATVDNSRTFAPNIACQKTATMLEVLVQPSGTGDLGTITIARDTDLDGTVDSTFNLPVPVSGICANGVVSCQPGSWNGCSFFRWDVDAARALKLTAVDMPQLAGCYCINNSCGANLAWGNMASVLRDLGGGMIGALTTADPRYGVAEAVIDGPAIRYVGAQSTACSSNPNLPQTAYRANPAAISSDAYAASTGNSVFQALKGSAIGTGTSLQYRHCTIERRVTVLKPGAQDIISRTSGGYSTIQNGSSFDFLMGSPADNSLAGGSCTLVDFRMTLHVSDPDRIVDARLSQFFADDWAQVRVDGQLVGSGPSAWTTLGLPPSKCELKKTFYSYPNLDLKPWLTAGDHEIWLRVAVASGGEGFAQVHVDVDNSCKTLEQLVDGCGTIAADPQCKLDSERVDGVQTWINGAATGLKPLPQTRILGGPACPTDLTRDFFLKDRTYRCSVDTVAKPDTSRGAYIIDHSTETILADRARQSDGSFNASTRPFSLPDRGSVPACEPVCKTRAPKVNSEAAPDGVVGAKQNVPTGYDTFFHACTAGNQCPAGPGEEVVSGCGCLDDFPEAVVMMQTVRLAGADLVCTGSVQ</sequence>
<evidence type="ECO:0000256" key="1">
    <source>
        <dbReference type="SAM" id="MobiDB-lite"/>
    </source>
</evidence>
<reference evidence="2 3" key="1">
    <citation type="journal article" date="2013" name="Genome Announc.">
        <title>Draft Genome Sequence of Sphingobium lactosutens Strain DS20T, Isolated from a Hexachlorocyclohexane Dumpsite.</title>
        <authorList>
            <person name="Kumar R."/>
            <person name="Dwivedi V."/>
            <person name="Negi V."/>
            <person name="Khurana J.P."/>
            <person name="Lal R."/>
        </authorList>
    </citation>
    <scope>NUCLEOTIDE SEQUENCE [LARGE SCALE GENOMIC DNA]</scope>
    <source>
        <strain evidence="2 3">DS20</strain>
    </source>
</reference>
<dbReference type="eggNOG" id="ENOG5030D89">
    <property type="taxonomic scope" value="Bacteria"/>
</dbReference>
<evidence type="ECO:0000313" key="2">
    <source>
        <dbReference type="EMBL" id="EQB16775.1"/>
    </source>
</evidence>
<dbReference type="Proteomes" id="UP000015531">
    <property type="component" value="Unassembled WGS sequence"/>
</dbReference>
<evidence type="ECO:0008006" key="4">
    <source>
        <dbReference type="Google" id="ProtNLM"/>
    </source>
</evidence>